<dbReference type="CDD" id="cd00130">
    <property type="entry name" value="PAS"/>
    <property type="match status" value="2"/>
</dbReference>
<dbReference type="Pfam" id="PF02518">
    <property type="entry name" value="HATPase_c"/>
    <property type="match status" value="1"/>
</dbReference>
<dbReference type="PANTHER" id="PTHR43047">
    <property type="entry name" value="TWO-COMPONENT HISTIDINE PROTEIN KINASE"/>
    <property type="match status" value="1"/>
</dbReference>
<dbReference type="SUPFAM" id="SSF47384">
    <property type="entry name" value="Homodimeric domain of signal transducing histidine kinase"/>
    <property type="match status" value="1"/>
</dbReference>
<feature type="domain" description="PAS" evidence="16">
    <location>
        <begin position="318"/>
        <end position="378"/>
    </location>
</feature>
<dbReference type="InterPro" id="IPR003594">
    <property type="entry name" value="HATPase_dom"/>
</dbReference>
<keyword evidence="10 13" id="KW-0472">Membrane</keyword>
<dbReference type="PROSITE" id="PS50112">
    <property type="entry name" value="PAS"/>
    <property type="match status" value="2"/>
</dbReference>
<dbReference type="InterPro" id="IPR001789">
    <property type="entry name" value="Sig_transdc_resp-reg_receiver"/>
</dbReference>
<evidence type="ECO:0000259" key="17">
    <source>
        <dbReference type="PROSITE" id="PS50113"/>
    </source>
</evidence>
<dbReference type="Proteomes" id="UP001576774">
    <property type="component" value="Unassembled WGS sequence"/>
</dbReference>
<dbReference type="InterPro" id="IPR036890">
    <property type="entry name" value="HATPase_C_sf"/>
</dbReference>
<evidence type="ECO:0000259" key="15">
    <source>
        <dbReference type="PROSITE" id="PS50110"/>
    </source>
</evidence>
<keyword evidence="9" id="KW-0902">Two-component regulatory system</keyword>
<gene>
    <name evidence="19" type="ORF">ACE1CC_17210</name>
</gene>
<comment type="subcellular location">
    <subcellularLocation>
        <location evidence="2">Membrane</location>
    </subcellularLocation>
</comment>
<dbReference type="InterPro" id="IPR035965">
    <property type="entry name" value="PAS-like_dom_sf"/>
</dbReference>
<evidence type="ECO:0000313" key="20">
    <source>
        <dbReference type="Proteomes" id="UP001576774"/>
    </source>
</evidence>
<dbReference type="PROSITE" id="PS50110">
    <property type="entry name" value="RESPONSE_REGULATORY"/>
    <property type="match status" value="1"/>
</dbReference>
<evidence type="ECO:0000256" key="4">
    <source>
        <dbReference type="ARBA" id="ARBA00022553"/>
    </source>
</evidence>
<evidence type="ECO:0000256" key="1">
    <source>
        <dbReference type="ARBA" id="ARBA00000085"/>
    </source>
</evidence>
<evidence type="ECO:0000256" key="3">
    <source>
        <dbReference type="ARBA" id="ARBA00012438"/>
    </source>
</evidence>
<feature type="domain" description="CHASE" evidence="18">
    <location>
        <begin position="104"/>
        <end position="245"/>
    </location>
</feature>
<keyword evidence="4 11" id="KW-0597">Phosphoprotein</keyword>
<feature type="transmembrane region" description="Helical" evidence="13">
    <location>
        <begin position="260"/>
        <end position="281"/>
    </location>
</feature>
<dbReference type="SUPFAM" id="SSF52172">
    <property type="entry name" value="CheY-like"/>
    <property type="match status" value="1"/>
</dbReference>
<feature type="domain" description="Response regulatory" evidence="15">
    <location>
        <begin position="846"/>
        <end position="962"/>
    </location>
</feature>
<dbReference type="InterPro" id="IPR036097">
    <property type="entry name" value="HisK_dim/P_sf"/>
</dbReference>
<dbReference type="InterPro" id="IPR042240">
    <property type="entry name" value="CHASE_sf"/>
</dbReference>
<evidence type="ECO:0000256" key="9">
    <source>
        <dbReference type="ARBA" id="ARBA00023012"/>
    </source>
</evidence>
<evidence type="ECO:0000313" key="19">
    <source>
        <dbReference type="EMBL" id="MFB2878590.1"/>
    </source>
</evidence>
<dbReference type="RefSeq" id="WP_413271659.1">
    <property type="nucleotide sequence ID" value="NZ_JBHFNQ010000130.1"/>
</dbReference>
<dbReference type="Gene3D" id="3.30.565.10">
    <property type="entry name" value="Histidine kinase-like ATPase, C-terminal domain"/>
    <property type="match status" value="1"/>
</dbReference>
<evidence type="ECO:0000256" key="12">
    <source>
        <dbReference type="SAM" id="Coils"/>
    </source>
</evidence>
<dbReference type="CDD" id="cd17546">
    <property type="entry name" value="REC_hyHK_CKI1_RcsC-like"/>
    <property type="match status" value="1"/>
</dbReference>
<dbReference type="SMART" id="SM00091">
    <property type="entry name" value="PAS"/>
    <property type="match status" value="2"/>
</dbReference>
<keyword evidence="12" id="KW-0175">Coiled coil</keyword>
<dbReference type="InterPro" id="IPR003661">
    <property type="entry name" value="HisK_dim/P_dom"/>
</dbReference>
<dbReference type="Gene3D" id="3.30.450.350">
    <property type="entry name" value="CHASE domain"/>
    <property type="match status" value="1"/>
</dbReference>
<dbReference type="SMART" id="SM00448">
    <property type="entry name" value="REC"/>
    <property type="match status" value="1"/>
</dbReference>
<dbReference type="Pfam" id="PF03924">
    <property type="entry name" value="CHASE"/>
    <property type="match status" value="1"/>
</dbReference>
<dbReference type="InterPro" id="IPR006189">
    <property type="entry name" value="CHASE_dom"/>
</dbReference>
<evidence type="ECO:0000256" key="7">
    <source>
        <dbReference type="ARBA" id="ARBA00022777"/>
    </source>
</evidence>
<comment type="catalytic activity">
    <reaction evidence="1">
        <text>ATP + protein L-histidine = ADP + protein N-phospho-L-histidine.</text>
        <dbReference type="EC" id="2.7.13.3"/>
    </reaction>
</comment>
<dbReference type="CDD" id="cd00082">
    <property type="entry name" value="HisKA"/>
    <property type="match status" value="1"/>
</dbReference>
<dbReference type="CDD" id="cd16922">
    <property type="entry name" value="HATPase_EvgS-ArcB-TorS-like"/>
    <property type="match status" value="1"/>
</dbReference>
<keyword evidence="7" id="KW-0418">Kinase</keyword>
<dbReference type="SMART" id="SM00086">
    <property type="entry name" value="PAC"/>
    <property type="match status" value="2"/>
</dbReference>
<dbReference type="InterPro" id="IPR004358">
    <property type="entry name" value="Sig_transdc_His_kin-like_C"/>
</dbReference>
<evidence type="ECO:0000256" key="13">
    <source>
        <dbReference type="SAM" id="Phobius"/>
    </source>
</evidence>
<dbReference type="NCBIfam" id="TIGR00229">
    <property type="entry name" value="sensory_box"/>
    <property type="match status" value="2"/>
</dbReference>
<dbReference type="InterPro" id="IPR005467">
    <property type="entry name" value="His_kinase_dom"/>
</dbReference>
<dbReference type="EMBL" id="JBHFNQ010000130">
    <property type="protein sequence ID" value="MFB2878590.1"/>
    <property type="molecule type" value="Genomic_DNA"/>
</dbReference>
<dbReference type="EC" id="2.7.13.3" evidence="3"/>
<accession>A0ABV4X758</accession>
<dbReference type="Pfam" id="PF00512">
    <property type="entry name" value="HisKA"/>
    <property type="match status" value="1"/>
</dbReference>
<dbReference type="InterPro" id="IPR000014">
    <property type="entry name" value="PAS"/>
</dbReference>
<keyword evidence="20" id="KW-1185">Reference proteome</keyword>
<comment type="caution">
    <text evidence="19">The sequence shown here is derived from an EMBL/GenBank/DDBJ whole genome shotgun (WGS) entry which is preliminary data.</text>
</comment>
<name>A0ABV4X758_9CYAN</name>
<dbReference type="SMART" id="SM01079">
    <property type="entry name" value="CHASE"/>
    <property type="match status" value="1"/>
</dbReference>
<dbReference type="Gene3D" id="3.30.450.20">
    <property type="entry name" value="PAS domain"/>
    <property type="match status" value="2"/>
</dbReference>
<evidence type="ECO:0000256" key="5">
    <source>
        <dbReference type="ARBA" id="ARBA00022679"/>
    </source>
</evidence>
<dbReference type="SUPFAM" id="SSF55785">
    <property type="entry name" value="PYP-like sensor domain (PAS domain)"/>
    <property type="match status" value="2"/>
</dbReference>
<dbReference type="InterPro" id="IPR000700">
    <property type="entry name" value="PAS-assoc_C"/>
</dbReference>
<dbReference type="InterPro" id="IPR001610">
    <property type="entry name" value="PAC"/>
</dbReference>
<evidence type="ECO:0000256" key="11">
    <source>
        <dbReference type="PROSITE-ProRule" id="PRU00169"/>
    </source>
</evidence>
<evidence type="ECO:0000259" key="14">
    <source>
        <dbReference type="PROSITE" id="PS50109"/>
    </source>
</evidence>
<organism evidence="19 20">
    <name type="scientific">Floridaenema aerugineum BLCC-F46</name>
    <dbReference type="NCBI Taxonomy" id="3153654"/>
    <lineage>
        <taxon>Bacteria</taxon>
        <taxon>Bacillati</taxon>
        <taxon>Cyanobacteriota</taxon>
        <taxon>Cyanophyceae</taxon>
        <taxon>Oscillatoriophycideae</taxon>
        <taxon>Aerosakkonematales</taxon>
        <taxon>Aerosakkonemataceae</taxon>
        <taxon>Floridanema</taxon>
        <taxon>Floridanema aerugineum</taxon>
    </lineage>
</organism>
<dbReference type="SUPFAM" id="SSF55874">
    <property type="entry name" value="ATPase domain of HSP90 chaperone/DNA topoisomerase II/histidine kinase"/>
    <property type="match status" value="1"/>
</dbReference>
<feature type="transmembrane region" description="Helical" evidence="13">
    <location>
        <begin position="6"/>
        <end position="26"/>
    </location>
</feature>
<dbReference type="Gene3D" id="1.10.287.130">
    <property type="match status" value="1"/>
</dbReference>
<dbReference type="PROSITE" id="PS50109">
    <property type="entry name" value="HIS_KIN"/>
    <property type="match status" value="1"/>
</dbReference>
<feature type="coiled-coil region" evidence="12">
    <location>
        <begin position="566"/>
        <end position="600"/>
    </location>
</feature>
<keyword evidence="8 13" id="KW-1133">Transmembrane helix</keyword>
<keyword evidence="5" id="KW-0808">Transferase</keyword>
<dbReference type="Pfam" id="PF13426">
    <property type="entry name" value="PAS_9"/>
    <property type="match status" value="2"/>
</dbReference>
<proteinExistence type="predicted"/>
<evidence type="ECO:0000256" key="2">
    <source>
        <dbReference type="ARBA" id="ARBA00004370"/>
    </source>
</evidence>
<dbReference type="PROSITE" id="PS50113">
    <property type="entry name" value="PAC"/>
    <property type="match status" value="1"/>
</dbReference>
<feature type="domain" description="PAS" evidence="16">
    <location>
        <begin position="450"/>
        <end position="491"/>
    </location>
</feature>
<feature type="domain" description="PAC" evidence="17">
    <location>
        <begin position="523"/>
        <end position="575"/>
    </location>
</feature>
<evidence type="ECO:0000256" key="8">
    <source>
        <dbReference type="ARBA" id="ARBA00022989"/>
    </source>
</evidence>
<reference evidence="19 20" key="1">
    <citation type="submission" date="2024-09" db="EMBL/GenBank/DDBJ databases">
        <title>Floridaenema gen nov. (Aerosakkonemataceae, Aerosakkonematales ord. nov., Cyanobacteria) from benthic tropical and subtropical fresh waters, with the description of four new species.</title>
        <authorList>
            <person name="Moretto J.A."/>
            <person name="Berthold D.E."/>
            <person name="Lefler F.W."/>
            <person name="Huang I.-S."/>
            <person name="Laughinghouse H. IV."/>
        </authorList>
    </citation>
    <scope>NUCLEOTIDE SEQUENCE [LARGE SCALE GENOMIC DNA]</scope>
    <source>
        <strain evidence="19 20">BLCC-F46</strain>
    </source>
</reference>
<keyword evidence="6 13" id="KW-0812">Transmembrane</keyword>
<sequence>MNAKILPYLAAVSTAILILSGVWFLAKTEQKQYRQSQRIEVLNKLDAVRAKLENALNTQLATKSGLAAYISVNPNVTASEFNQIARVVLEQEDVYSIGAIKGSVIAFGYPPEVTKNIVGTDLKKIPDRWQAMQRVIDTKKTMVTGPVKLIEGGIGLISYTPVFVTPAKDKPASGKFWGFVGIVINPENLYKKAGILDEETTLKYALRGKDGLGEKGQVFLGDEQIFQQNPVIVKVSLPNGYWQLAAIPKQGWEAIAPKNILISIIGGVLGLVSGIQVFILMRDPSKLREAIAKTKETNAMLQSEIDDRKRIEAELRLSEEKFSKAFLACPDVIVITNPSNGLMIEVNDAFPKIIGYSRQEALGKTTLELNIWVNPEQRFGFIEKVQRGESVRDQEVLFRRKSGEIFTALISIELIDIGDWQRSIFVIRDISEQQAALRERKRAEAAIKESERKYHSIFDNATEGIFQTTIDGVFISANPALAQIYGYDSPDSLMENLNAKQLYVDLKSRENFIENLEKQGVLLEFEAQIYRQDGSIIWISENARAVRDQKGNLLYYEGTVKDITRRKETEEALRKSEMQLQQAKEAAEAANRAKSQFLANMSHELRTPLNAILGFTQLMAKNPAFASGAKELDIISRSGEHLLSLINDVLDMSKIEAGKIILNENWFDLYDLLDTLEEMLQLKAKAKGLRLICDRSPEVPQYIKTDENKLRQVLINLLGNAIKFTQEGGINLRISNRKLDGFTCLITFEIEDTGAGISENELEKLFDPFIQTEMGRKFQQGTGLGLAISRKFVQLMGGDIVVKSKLDEGSNFKFDIRVEVGNATNIPNEKLLKRVISLAPNQPKYRILIVDEIEDNRLLLNQLLAPLGFEIKEAENGLEAVIQWEKWQPHLIWMDMRMPVMDGYEATRRIKSQPKGQNTIIIAVTASALEEDRSLVLAAGCDDFVRKPFREATIWEAMAKHLGLRYIYEEEKVTNPDLTNSNQISNTQFVLTSEALQVMPLEWISQLHQASVSGDDAFAEELIKQIPQEHNNLAKALSNLIDKYRLDTISDITKAVLS</sequence>
<dbReference type="PANTHER" id="PTHR43047:SF72">
    <property type="entry name" value="OSMOSENSING HISTIDINE PROTEIN KINASE SLN1"/>
    <property type="match status" value="1"/>
</dbReference>
<dbReference type="SMART" id="SM00387">
    <property type="entry name" value="HATPase_c"/>
    <property type="match status" value="1"/>
</dbReference>
<evidence type="ECO:0000256" key="6">
    <source>
        <dbReference type="ARBA" id="ARBA00022692"/>
    </source>
</evidence>
<feature type="modified residue" description="4-aspartylphosphate" evidence="11">
    <location>
        <position position="895"/>
    </location>
</feature>
<dbReference type="InterPro" id="IPR011006">
    <property type="entry name" value="CheY-like_superfamily"/>
</dbReference>
<feature type="domain" description="Histidine kinase" evidence="14">
    <location>
        <begin position="600"/>
        <end position="820"/>
    </location>
</feature>
<evidence type="ECO:0000256" key="10">
    <source>
        <dbReference type="ARBA" id="ARBA00023136"/>
    </source>
</evidence>
<evidence type="ECO:0000259" key="16">
    <source>
        <dbReference type="PROSITE" id="PS50112"/>
    </source>
</evidence>
<dbReference type="Gene3D" id="3.40.50.2300">
    <property type="match status" value="1"/>
</dbReference>
<dbReference type="SMART" id="SM00388">
    <property type="entry name" value="HisKA"/>
    <property type="match status" value="1"/>
</dbReference>
<evidence type="ECO:0000259" key="18">
    <source>
        <dbReference type="PROSITE" id="PS50839"/>
    </source>
</evidence>
<dbReference type="PRINTS" id="PR00344">
    <property type="entry name" value="BCTRLSENSOR"/>
</dbReference>
<protein>
    <recommendedName>
        <fullName evidence="3">histidine kinase</fullName>
        <ecNumber evidence="3">2.7.13.3</ecNumber>
    </recommendedName>
</protein>
<dbReference type="Pfam" id="PF00072">
    <property type="entry name" value="Response_reg"/>
    <property type="match status" value="1"/>
</dbReference>
<dbReference type="PROSITE" id="PS50839">
    <property type="entry name" value="CHASE"/>
    <property type="match status" value="1"/>
</dbReference>